<accession>A0ABS8S7G7</accession>
<feature type="compositionally biased region" description="Basic residues" evidence="1">
    <location>
        <begin position="136"/>
        <end position="147"/>
    </location>
</feature>
<protein>
    <submittedName>
        <fullName evidence="2">Uncharacterized protein</fullName>
    </submittedName>
</protein>
<feature type="non-terminal residue" evidence="2">
    <location>
        <position position="1"/>
    </location>
</feature>
<keyword evidence="3" id="KW-1185">Reference proteome</keyword>
<name>A0ABS8S7G7_DATST</name>
<reference evidence="2 3" key="1">
    <citation type="journal article" date="2021" name="BMC Genomics">
        <title>Datura genome reveals duplications of psychoactive alkaloid biosynthetic genes and high mutation rate following tissue culture.</title>
        <authorList>
            <person name="Rajewski A."/>
            <person name="Carter-House D."/>
            <person name="Stajich J."/>
            <person name="Litt A."/>
        </authorList>
    </citation>
    <scope>NUCLEOTIDE SEQUENCE [LARGE SCALE GENOMIC DNA]</scope>
    <source>
        <strain evidence="2">AR-01</strain>
    </source>
</reference>
<feature type="region of interest" description="Disordered" evidence="1">
    <location>
        <begin position="93"/>
        <end position="220"/>
    </location>
</feature>
<evidence type="ECO:0000313" key="2">
    <source>
        <dbReference type="EMBL" id="MCD7454104.1"/>
    </source>
</evidence>
<feature type="non-terminal residue" evidence="2">
    <location>
        <position position="220"/>
    </location>
</feature>
<gene>
    <name evidence="2" type="ORF">HAX54_023466</name>
</gene>
<feature type="compositionally biased region" description="Polar residues" evidence="1">
    <location>
        <begin position="104"/>
        <end position="121"/>
    </location>
</feature>
<comment type="caution">
    <text evidence="2">The sequence shown here is derived from an EMBL/GenBank/DDBJ whole genome shotgun (WGS) entry which is preliminary data.</text>
</comment>
<evidence type="ECO:0000256" key="1">
    <source>
        <dbReference type="SAM" id="MobiDB-lite"/>
    </source>
</evidence>
<proteinExistence type="predicted"/>
<organism evidence="2 3">
    <name type="scientific">Datura stramonium</name>
    <name type="common">Jimsonweed</name>
    <name type="synonym">Common thornapple</name>
    <dbReference type="NCBI Taxonomy" id="4076"/>
    <lineage>
        <taxon>Eukaryota</taxon>
        <taxon>Viridiplantae</taxon>
        <taxon>Streptophyta</taxon>
        <taxon>Embryophyta</taxon>
        <taxon>Tracheophyta</taxon>
        <taxon>Spermatophyta</taxon>
        <taxon>Magnoliopsida</taxon>
        <taxon>eudicotyledons</taxon>
        <taxon>Gunneridae</taxon>
        <taxon>Pentapetalae</taxon>
        <taxon>asterids</taxon>
        <taxon>lamiids</taxon>
        <taxon>Solanales</taxon>
        <taxon>Solanaceae</taxon>
        <taxon>Solanoideae</taxon>
        <taxon>Datureae</taxon>
        <taxon>Datura</taxon>
    </lineage>
</organism>
<sequence>RTCTPPSDLPEKTLATIKKEVTEEAGTSKFVSYEEVQRSSFNLKADRVLCPADIGEKVQKGSFNLKADRGLCPADIAEKVQRGNFNLKAARGLCPADKGEKAAETNSLRVNGPNLMQSNSGLEADKEYYKSNLNNKKGRRMRLRRPQKTPPSEPAEQRVEEGQSDVDDERFPQERIHRPLRPHPSSKELVPFCSSDSEAASPAISDALPLTWYEGDPIPQ</sequence>
<evidence type="ECO:0000313" key="3">
    <source>
        <dbReference type="Proteomes" id="UP000823775"/>
    </source>
</evidence>
<dbReference type="EMBL" id="JACEIK010000285">
    <property type="protein sequence ID" value="MCD7454104.1"/>
    <property type="molecule type" value="Genomic_DNA"/>
</dbReference>
<dbReference type="Proteomes" id="UP000823775">
    <property type="component" value="Unassembled WGS sequence"/>
</dbReference>